<evidence type="ECO:0000256" key="4">
    <source>
        <dbReference type="ARBA" id="ARBA00022960"/>
    </source>
</evidence>
<keyword evidence="7 10" id="KW-0472">Membrane</keyword>
<dbReference type="KEGG" id="orm:HTY61_14445"/>
<evidence type="ECO:0000313" key="12">
    <source>
        <dbReference type="EMBL" id="QKV19567.1"/>
    </source>
</evidence>
<keyword evidence="4 10" id="KW-0133">Cell shape</keyword>
<feature type="transmembrane region" description="Helical" evidence="10">
    <location>
        <begin position="130"/>
        <end position="151"/>
    </location>
</feature>
<dbReference type="CDD" id="cd13123">
    <property type="entry name" value="MATE_MurJ_like"/>
    <property type="match status" value="1"/>
</dbReference>
<evidence type="ECO:0000256" key="8">
    <source>
        <dbReference type="ARBA" id="ARBA00060041"/>
    </source>
</evidence>
<dbReference type="Proteomes" id="UP000509367">
    <property type="component" value="Chromosome"/>
</dbReference>
<dbReference type="NCBIfam" id="TIGR01695">
    <property type="entry name" value="murJ_mviN"/>
    <property type="match status" value="1"/>
</dbReference>
<dbReference type="UniPathway" id="UPA00219"/>
<feature type="transmembrane region" description="Helical" evidence="10">
    <location>
        <begin position="486"/>
        <end position="506"/>
    </location>
</feature>
<organism evidence="12 13">
    <name type="scientific">Oricola thermophila</name>
    <dbReference type="NCBI Taxonomy" id="2742145"/>
    <lineage>
        <taxon>Bacteria</taxon>
        <taxon>Pseudomonadati</taxon>
        <taxon>Pseudomonadota</taxon>
        <taxon>Alphaproteobacteria</taxon>
        <taxon>Hyphomicrobiales</taxon>
        <taxon>Ahrensiaceae</taxon>
        <taxon>Oricola</taxon>
    </lineage>
</organism>
<keyword evidence="6 10" id="KW-1133">Transmembrane helix</keyword>
<feature type="transmembrane region" description="Helical" evidence="10">
    <location>
        <begin position="26"/>
        <end position="45"/>
    </location>
</feature>
<proteinExistence type="inferred from homology"/>
<keyword evidence="3 10" id="KW-0812">Transmembrane</keyword>
<dbReference type="PANTHER" id="PTHR47019">
    <property type="entry name" value="LIPID II FLIPPASE MURJ"/>
    <property type="match status" value="1"/>
</dbReference>
<evidence type="ECO:0000256" key="3">
    <source>
        <dbReference type="ARBA" id="ARBA00022692"/>
    </source>
</evidence>
<keyword evidence="10 11" id="KW-0813">Transport</keyword>
<feature type="transmembrane region" description="Helical" evidence="10">
    <location>
        <begin position="191"/>
        <end position="213"/>
    </location>
</feature>
<dbReference type="PRINTS" id="PR01806">
    <property type="entry name" value="VIRFACTRMVIN"/>
</dbReference>
<keyword evidence="5 10" id="KW-0573">Peptidoglycan synthesis</keyword>
<evidence type="ECO:0000256" key="2">
    <source>
        <dbReference type="ARBA" id="ARBA00022475"/>
    </source>
</evidence>
<keyword evidence="10" id="KW-0997">Cell inner membrane</keyword>
<dbReference type="HAMAP" id="MF_02078">
    <property type="entry name" value="MurJ_MviN"/>
    <property type="match status" value="1"/>
</dbReference>
<keyword evidence="10 11" id="KW-0961">Cell wall biogenesis/degradation</keyword>
<dbReference type="GO" id="GO:0008360">
    <property type="term" value="P:regulation of cell shape"/>
    <property type="evidence" value="ECO:0007669"/>
    <property type="project" value="UniProtKB-UniRule"/>
</dbReference>
<sequence>MSLFGKFLGVGGATSASRVLGFVREAMIAATLGAGPVADAFYAALRFPNLFRRLFAEGAFNSAFVPIFAKEVESNGKAGAAQFAGEVFSVLVLVLAALSALALAFMPFLAATVIAPAFQDTPEKFDLTVLLARIMFPYLAAMSLVAMLSGVLNSFRKYFLAALAPVLLNIVLIAVLLAALQQGWDGRTVGIALAIGVVTSGLLQLALLVYGLARIGFRFTPQRPRLTPQVRRMLKLAAPAALTGGIVQINLVIGQIIASQQDGAIALLNYADRIYQLPLGIIGIAIGVVLLPELARALGAGEQKTALTLQNRSLEFGLGLTVPAAVALALTPVPFIAVIYERGAFLHETTQATAAALAAFAVGLPSFVLVKVLQPAYFAREDMKTPMWFSLVSLVVNAGGSIALFPHFGHVGIAAATSLAGWTNAVLLGATLWRRDQFRPSTETIRRAVLIVICAAAMGAALLGAWSRVDELFLASGILVRVPVTAGLIGGSMVVYFGLALATGGIDRAMLARALKRRGAGGAES</sequence>
<dbReference type="GO" id="GO:0034204">
    <property type="term" value="P:lipid translocation"/>
    <property type="evidence" value="ECO:0007669"/>
    <property type="project" value="TreeGrafter"/>
</dbReference>
<dbReference type="PANTHER" id="PTHR47019:SF1">
    <property type="entry name" value="LIPID II FLIPPASE MURJ"/>
    <property type="match status" value="1"/>
</dbReference>
<feature type="transmembrane region" description="Helical" evidence="10">
    <location>
        <begin position="87"/>
        <end position="118"/>
    </location>
</feature>
<feature type="transmembrane region" description="Helical" evidence="10">
    <location>
        <begin position="411"/>
        <end position="433"/>
    </location>
</feature>
<protein>
    <recommendedName>
        <fullName evidence="10">Probable lipid II flippase MurJ</fullName>
    </recommendedName>
</protein>
<comment type="similarity">
    <text evidence="9 10 11">Belongs to the MurJ/MviN family.</text>
</comment>
<evidence type="ECO:0000256" key="6">
    <source>
        <dbReference type="ARBA" id="ARBA00022989"/>
    </source>
</evidence>
<evidence type="ECO:0000256" key="11">
    <source>
        <dbReference type="PIRNR" id="PIRNR002869"/>
    </source>
</evidence>
<evidence type="ECO:0000256" key="1">
    <source>
        <dbReference type="ARBA" id="ARBA00004651"/>
    </source>
</evidence>
<dbReference type="AlphaFoldDB" id="A0A6N1VKU7"/>
<comment type="pathway">
    <text evidence="10">Cell wall biogenesis; peptidoglycan biosynthesis.</text>
</comment>
<evidence type="ECO:0000256" key="10">
    <source>
        <dbReference type="HAMAP-Rule" id="MF_02078"/>
    </source>
</evidence>
<dbReference type="RefSeq" id="WP_175277459.1">
    <property type="nucleotide sequence ID" value="NZ_CP054836.1"/>
</dbReference>
<name>A0A6N1VKU7_9HYPH</name>
<feature type="transmembrane region" description="Helical" evidence="10">
    <location>
        <begin position="316"/>
        <end position="340"/>
    </location>
</feature>
<evidence type="ECO:0000256" key="9">
    <source>
        <dbReference type="ARBA" id="ARBA00061532"/>
    </source>
</evidence>
<feature type="transmembrane region" description="Helical" evidence="10">
    <location>
        <begin position="352"/>
        <end position="373"/>
    </location>
</feature>
<dbReference type="GO" id="GO:0009252">
    <property type="term" value="P:peptidoglycan biosynthetic process"/>
    <property type="evidence" value="ECO:0007669"/>
    <property type="project" value="UniProtKB-UniRule"/>
</dbReference>
<feature type="transmembrane region" description="Helical" evidence="10">
    <location>
        <begin position="234"/>
        <end position="257"/>
    </location>
</feature>
<keyword evidence="2 10" id="KW-1003">Cell membrane</keyword>
<dbReference type="InterPro" id="IPR051050">
    <property type="entry name" value="Lipid_II_flippase_MurJ/MviN"/>
</dbReference>
<accession>A0A6N1VKU7</accession>
<dbReference type="GO" id="GO:0015648">
    <property type="term" value="F:lipid-linked peptidoglycan transporter activity"/>
    <property type="evidence" value="ECO:0007669"/>
    <property type="project" value="UniProtKB-UniRule"/>
</dbReference>
<evidence type="ECO:0000256" key="5">
    <source>
        <dbReference type="ARBA" id="ARBA00022984"/>
    </source>
</evidence>
<comment type="subcellular location">
    <subcellularLocation>
        <location evidence="10">Cell inner membrane</location>
        <topology evidence="10">Multi-pass membrane protein</topology>
    </subcellularLocation>
    <subcellularLocation>
        <location evidence="1">Cell membrane</location>
        <topology evidence="1">Multi-pass membrane protein</topology>
    </subcellularLocation>
</comment>
<dbReference type="GO" id="GO:0005886">
    <property type="term" value="C:plasma membrane"/>
    <property type="evidence" value="ECO:0007669"/>
    <property type="project" value="UniProtKB-SubCell"/>
</dbReference>
<dbReference type="PIRSF" id="PIRSF002869">
    <property type="entry name" value="MviN"/>
    <property type="match status" value="1"/>
</dbReference>
<dbReference type="EMBL" id="CP054836">
    <property type="protein sequence ID" value="QKV19567.1"/>
    <property type="molecule type" value="Genomic_DNA"/>
</dbReference>
<evidence type="ECO:0000256" key="7">
    <source>
        <dbReference type="ARBA" id="ARBA00023136"/>
    </source>
</evidence>
<feature type="transmembrane region" description="Helical" evidence="10">
    <location>
        <begin position="158"/>
        <end position="179"/>
    </location>
</feature>
<feature type="transmembrane region" description="Helical" evidence="10">
    <location>
        <begin position="277"/>
        <end position="295"/>
    </location>
</feature>
<feature type="transmembrane region" description="Helical" evidence="10">
    <location>
        <begin position="445"/>
        <end position="466"/>
    </location>
</feature>
<keyword evidence="13" id="KW-1185">Reference proteome</keyword>
<dbReference type="Pfam" id="PF03023">
    <property type="entry name" value="MurJ"/>
    <property type="match status" value="1"/>
</dbReference>
<dbReference type="GO" id="GO:0071555">
    <property type="term" value="P:cell wall organization"/>
    <property type="evidence" value="ECO:0007669"/>
    <property type="project" value="UniProtKB-UniRule"/>
</dbReference>
<evidence type="ECO:0000313" key="13">
    <source>
        <dbReference type="Proteomes" id="UP000509367"/>
    </source>
</evidence>
<dbReference type="InterPro" id="IPR004268">
    <property type="entry name" value="MurJ"/>
</dbReference>
<reference evidence="12 13" key="1">
    <citation type="submission" date="2020-06" db="EMBL/GenBank/DDBJ databases">
        <title>Oricola thermophila sp. nov. isolated from a tidal sediments.</title>
        <authorList>
            <person name="Kwon K.K."/>
            <person name="Yang S.-H."/>
            <person name="Park M.-J."/>
        </authorList>
    </citation>
    <scope>NUCLEOTIDE SEQUENCE [LARGE SCALE GENOMIC DNA]</scope>
    <source>
        <strain evidence="12 13">MEBiC13590</strain>
    </source>
</reference>
<gene>
    <name evidence="10 12" type="primary">murJ</name>
    <name evidence="12" type="ORF">HTY61_14445</name>
</gene>
<comment type="function">
    <text evidence="8 10 11">Involved in peptidoglycan biosynthesis. Transports lipid-linked peptidoglycan precursors from the inner to the outer leaflet of the cytoplasmic membrane.</text>
</comment>
<feature type="transmembrane region" description="Helical" evidence="10">
    <location>
        <begin position="385"/>
        <end position="405"/>
    </location>
</feature>